<evidence type="ECO:0000256" key="1">
    <source>
        <dbReference type="ARBA" id="ARBA00022603"/>
    </source>
</evidence>
<dbReference type="GO" id="GO:0008168">
    <property type="term" value="F:methyltransferase activity"/>
    <property type="evidence" value="ECO:0007669"/>
    <property type="project" value="UniProtKB-KW"/>
</dbReference>
<dbReference type="RefSeq" id="XP_025365746.1">
    <property type="nucleotide sequence ID" value="XM_025508041.1"/>
</dbReference>
<dbReference type="InterPro" id="IPR029063">
    <property type="entry name" value="SAM-dependent_MTases_sf"/>
</dbReference>
<keyword evidence="2" id="KW-0808">Transferase</keyword>
<protein>
    <submittedName>
        <fullName evidence="6">DUF323-domain-containing protein</fullName>
    </submittedName>
</protein>
<feature type="domain" description="Sulfatase-modifying factor enzyme-like" evidence="4">
    <location>
        <begin position="801"/>
        <end position="1035"/>
    </location>
</feature>
<dbReference type="GeneID" id="37029864"/>
<dbReference type="STRING" id="1569628.A0A316V1J9"/>
<dbReference type="GO" id="GO:0032259">
    <property type="term" value="P:methylation"/>
    <property type="evidence" value="ECO:0007669"/>
    <property type="project" value="UniProtKB-KW"/>
</dbReference>
<sequence>MAPIATTVESAAPTPTAPPAAKSLKTGPNSSVPSKVAGTNGTAQEEPPVVDLQSGSPEQDREGQAEELKRQVIAGLKGHATLTVPGSTDRAEDVEWAYRKTLPTTLLYDEAGLKIYDQMVEVPEYYLWKAEKTILEKHGREIALRLFGHQTEETLQMLREALSEQDFEREDKKKHEHNKDDKDVPVFDGLHFEEYRTLKEKWGDFTVGRHNGGVNSEHGLDDCGSGGSPAAGAAVVELGAGSLRKTIHLLRGLGELPGLKKQDPVRYYALDLDKSELVRTLHDLRSQLGSSTSGGQGKEEACVSDEWTILDGKVAINGLWATYDKGLEHIADGGLGDGRRVFLWLGSSIGNFERRDGAEFLKSMADKSMRAGDKMLIGIDRRNAARDIELAYNDPKGLTASFVMNGLKHADRVLGGQGVIDPARFEYHDRYNDVEGRHESYYRSLLTQLLTLPDGETVELEEGELIHVERSYKYAERETLDSLDHAGLRVVQKWTDDDERYDLWLVEKTPFHFQSTRLLTGWREQVGKGLSVQEAHNSNGSHEFDADGGSSAFSVGGPPKPHEAWGSWGMPSLDEWESSWRSWDVITLTMISRRMLHVKPIDLRHICLFYLGHIPAFVDILLLKVLPDLEPLDAYYNKIFERGIDPHVDDPTQCHSHSEVPQSEEDWPKVEEILAYREKVMDRLVGIYADFASGKRTLNRHVARCIKMVQEHIDLHQETLLYMLAQSDETLPPVGFSQPDWASLTRQWEKEDARQGGEEERNALVNFKADTVVIGHDDDDRRDTDFETKAPSKDVRALNAQLGNPEFGWDNEQPARKEQTKAFSITASPVTNEQYLRFVAATGYQEQDVPPSWIKATGTGSKSSHDYNVRTIYGPVPLATVARLWPVTGSGAQLRRYAAWAGGRLPTHAELRRFLDSATSPNCVDRPGSNVGFRYWHPVPAALPTNITAKGGANSLGLPGHNGGVWEWTCTAFSAHEGFVPSILYPGYSADFHDGRHDVVLGGSWASTPCVAGRKTVCNAYQRDYPYAFIGGRVVFDDETTRKGVAQAYGAGRRKSSSPPAAAGLRKDA</sequence>
<dbReference type="Proteomes" id="UP000245884">
    <property type="component" value="Unassembled WGS sequence"/>
</dbReference>
<proteinExistence type="predicted"/>
<dbReference type="Pfam" id="PF10017">
    <property type="entry name" value="Methyltransf_33"/>
    <property type="match status" value="2"/>
</dbReference>
<evidence type="ECO:0000259" key="5">
    <source>
        <dbReference type="Pfam" id="PF10017"/>
    </source>
</evidence>
<evidence type="ECO:0000313" key="6">
    <source>
        <dbReference type="EMBL" id="PWN31134.1"/>
    </source>
</evidence>
<feature type="compositionally biased region" description="Low complexity" evidence="3">
    <location>
        <begin position="1"/>
        <end position="14"/>
    </location>
</feature>
<dbReference type="InterPro" id="IPR005532">
    <property type="entry name" value="SUMF_dom"/>
</dbReference>
<dbReference type="EMBL" id="KZ819662">
    <property type="protein sequence ID" value="PWN31134.1"/>
    <property type="molecule type" value="Genomic_DNA"/>
</dbReference>
<evidence type="ECO:0000256" key="3">
    <source>
        <dbReference type="SAM" id="MobiDB-lite"/>
    </source>
</evidence>
<dbReference type="SUPFAM" id="SSF56436">
    <property type="entry name" value="C-type lectin-like"/>
    <property type="match status" value="1"/>
</dbReference>
<dbReference type="InterPro" id="IPR016187">
    <property type="entry name" value="CTDL_fold"/>
</dbReference>
<dbReference type="Gene3D" id="3.40.50.150">
    <property type="entry name" value="Vaccinia Virus protein VP39"/>
    <property type="match status" value="1"/>
</dbReference>
<keyword evidence="1" id="KW-0489">Methyltransferase</keyword>
<feature type="compositionally biased region" description="Polar residues" evidence="3">
    <location>
        <begin position="26"/>
        <end position="43"/>
    </location>
</feature>
<dbReference type="Pfam" id="PF03781">
    <property type="entry name" value="FGE-sulfatase"/>
    <property type="match status" value="1"/>
</dbReference>
<gene>
    <name evidence="6" type="ORF">BDZ90DRAFT_258167</name>
</gene>
<evidence type="ECO:0000256" key="2">
    <source>
        <dbReference type="ARBA" id="ARBA00022679"/>
    </source>
</evidence>
<name>A0A316V1J9_9BASI</name>
<dbReference type="InterPro" id="IPR051128">
    <property type="entry name" value="EgtD_Methyltrsf_superfamily"/>
</dbReference>
<dbReference type="AlphaFoldDB" id="A0A316V1J9"/>
<evidence type="ECO:0000313" key="7">
    <source>
        <dbReference type="Proteomes" id="UP000245884"/>
    </source>
</evidence>
<dbReference type="OrthoDB" id="659at2759"/>
<dbReference type="InterPro" id="IPR019257">
    <property type="entry name" value="MeTrfase_dom"/>
</dbReference>
<feature type="domain" description="Histidine-specific methyltransferase SAM-dependent" evidence="5">
    <location>
        <begin position="232"/>
        <end position="507"/>
    </location>
</feature>
<feature type="region of interest" description="Disordered" evidence="3">
    <location>
        <begin position="1047"/>
        <end position="1069"/>
    </location>
</feature>
<dbReference type="Gene3D" id="3.90.1580.10">
    <property type="entry name" value="paralog of FGE (formylglycine-generating enzyme)"/>
    <property type="match status" value="1"/>
</dbReference>
<feature type="region of interest" description="Disordered" evidence="3">
    <location>
        <begin position="1"/>
        <end position="65"/>
    </location>
</feature>
<organism evidence="6 7">
    <name type="scientific">Jaminaea rosea</name>
    <dbReference type="NCBI Taxonomy" id="1569628"/>
    <lineage>
        <taxon>Eukaryota</taxon>
        <taxon>Fungi</taxon>
        <taxon>Dikarya</taxon>
        <taxon>Basidiomycota</taxon>
        <taxon>Ustilaginomycotina</taxon>
        <taxon>Exobasidiomycetes</taxon>
        <taxon>Microstromatales</taxon>
        <taxon>Microstromatales incertae sedis</taxon>
        <taxon>Jaminaea</taxon>
    </lineage>
</organism>
<dbReference type="InterPro" id="IPR042095">
    <property type="entry name" value="SUMF_sf"/>
</dbReference>
<keyword evidence="7" id="KW-1185">Reference proteome</keyword>
<dbReference type="PANTHER" id="PTHR43397:SF1">
    <property type="entry name" value="ERGOTHIONEINE BIOSYNTHESIS PROTEIN 1"/>
    <property type="match status" value="1"/>
</dbReference>
<dbReference type="PANTHER" id="PTHR43397">
    <property type="entry name" value="ERGOTHIONEINE BIOSYNTHESIS PROTEIN 1"/>
    <property type="match status" value="1"/>
</dbReference>
<reference evidence="6 7" key="1">
    <citation type="journal article" date="2018" name="Mol. Biol. Evol.">
        <title>Broad Genomic Sampling Reveals a Smut Pathogenic Ancestry of the Fungal Clade Ustilaginomycotina.</title>
        <authorList>
            <person name="Kijpornyongpan T."/>
            <person name="Mondo S.J."/>
            <person name="Barry K."/>
            <person name="Sandor L."/>
            <person name="Lee J."/>
            <person name="Lipzen A."/>
            <person name="Pangilinan J."/>
            <person name="LaButti K."/>
            <person name="Hainaut M."/>
            <person name="Henrissat B."/>
            <person name="Grigoriev I.V."/>
            <person name="Spatafora J.W."/>
            <person name="Aime M.C."/>
        </authorList>
    </citation>
    <scope>NUCLEOTIDE SEQUENCE [LARGE SCALE GENOMIC DNA]</scope>
    <source>
        <strain evidence="6 7">MCA 5214</strain>
    </source>
</reference>
<accession>A0A316V1J9</accession>
<feature type="domain" description="Histidine-specific methyltransferase SAM-dependent" evidence="5">
    <location>
        <begin position="98"/>
        <end position="146"/>
    </location>
</feature>
<evidence type="ECO:0000259" key="4">
    <source>
        <dbReference type="Pfam" id="PF03781"/>
    </source>
</evidence>